<dbReference type="Gene3D" id="3.30.200.70">
    <property type="match status" value="1"/>
</dbReference>
<proteinExistence type="inferred from homology"/>
<comment type="cofactor">
    <cofactor evidence="11">
        <name>Mg(2+)</name>
        <dbReference type="ChEBI" id="CHEBI:18420"/>
    </cofactor>
</comment>
<evidence type="ECO:0000256" key="6">
    <source>
        <dbReference type="ARBA" id="ARBA00022741"/>
    </source>
</evidence>
<feature type="binding site" evidence="11">
    <location>
        <position position="225"/>
    </location>
    <ligand>
        <name>Mg(2+)</name>
        <dbReference type="ChEBI" id="CHEBI:18420"/>
    </ligand>
</feature>
<feature type="active site" description="Proton acceptor" evidence="11">
    <location>
        <position position="207"/>
    </location>
</feature>
<evidence type="ECO:0000256" key="7">
    <source>
        <dbReference type="ARBA" id="ARBA00022777"/>
    </source>
</evidence>
<dbReference type="GO" id="GO:0000287">
    <property type="term" value="F:magnesium ion binding"/>
    <property type="evidence" value="ECO:0007669"/>
    <property type="project" value="UniProtKB-UniRule"/>
</dbReference>
<keyword evidence="6 11" id="KW-0547">Nucleotide-binding</keyword>
<feature type="site" description="ATP" evidence="11">
    <location>
        <position position="42"/>
    </location>
</feature>
<keyword evidence="8 11" id="KW-0067">ATP-binding</keyword>
<dbReference type="GO" id="GO:0004674">
    <property type="term" value="F:protein serine/threonine kinase activity"/>
    <property type="evidence" value="ECO:0007669"/>
    <property type="project" value="UniProtKB-UniRule"/>
</dbReference>
<dbReference type="InterPro" id="IPR032882">
    <property type="entry name" value="SrkA/RdoA"/>
</dbReference>
<dbReference type="HAMAP" id="MF_01497">
    <property type="entry name" value="SrkA_kinase"/>
    <property type="match status" value="1"/>
</dbReference>
<dbReference type="SUPFAM" id="SSF56112">
    <property type="entry name" value="Protein kinase-like (PK-like)"/>
    <property type="match status" value="1"/>
</dbReference>
<comment type="catalytic activity">
    <reaction evidence="11">
        <text>L-seryl-[protein] + ATP = O-phospho-L-seryl-[protein] + ADP + H(+)</text>
        <dbReference type="Rhea" id="RHEA:17989"/>
        <dbReference type="Rhea" id="RHEA-COMP:9863"/>
        <dbReference type="Rhea" id="RHEA-COMP:11604"/>
        <dbReference type="ChEBI" id="CHEBI:15378"/>
        <dbReference type="ChEBI" id="CHEBI:29999"/>
        <dbReference type="ChEBI" id="CHEBI:30616"/>
        <dbReference type="ChEBI" id="CHEBI:83421"/>
        <dbReference type="ChEBI" id="CHEBI:456216"/>
        <dbReference type="EC" id="2.7.11.1"/>
    </reaction>
</comment>
<sequence>MNTLKEQKIKSAFHSLSPETVITLVEDSLGVQCTNLCRPLTSYINRVFELEQKDGSGIVIKFYRPGRWSQNALQDEHDFLMELTEHEIPVIAPLKHREDTTLGRYENIHFALFPKKGGRSFDEYSDDQWLELGRLLGRTHAVGCSRQPRDRITMSPAQSTTAQVNFLLQGSFLPPDSAEQFQNISQTIIKAIGPMFENIEMIRIHGDCHFANLIYRPEESFYLIDFDDMATGPPVQDFWMLLPGYSNETLAEIEIFLEGYETFRTFDRKTLRLIEPLRAMRYIHYIAWCAHQVAEDGFSHVAPDFGSEVYWIQEINDLTDQLQRIRETSFPTDQLP</sequence>
<dbReference type="NCBIfam" id="NF008738">
    <property type="entry name" value="PRK11768.1"/>
    <property type="match status" value="1"/>
</dbReference>
<comment type="caution">
    <text evidence="13">The sequence shown here is derived from an EMBL/GenBank/DDBJ whole genome shotgun (WGS) entry which is preliminary data.</text>
</comment>
<keyword evidence="4 11" id="KW-0808">Transferase</keyword>
<keyword evidence="1 11" id="KW-0963">Cytoplasm</keyword>
<dbReference type="InterPro" id="IPR002575">
    <property type="entry name" value="Aminoglycoside_PTrfase"/>
</dbReference>
<dbReference type="Pfam" id="PF01636">
    <property type="entry name" value="APH"/>
    <property type="match status" value="1"/>
</dbReference>
<dbReference type="PANTHER" id="PTHR39573:SF1">
    <property type="entry name" value="STRESS RESPONSE KINASE A"/>
    <property type="match status" value="1"/>
</dbReference>
<evidence type="ECO:0000256" key="1">
    <source>
        <dbReference type="ARBA" id="ARBA00022490"/>
    </source>
</evidence>
<dbReference type="EMBL" id="JACNJZ010000005">
    <property type="protein sequence ID" value="MBC8316271.1"/>
    <property type="molecule type" value="Genomic_DNA"/>
</dbReference>
<keyword evidence="5 11" id="KW-0479">Metal-binding</keyword>
<keyword evidence="2 11" id="KW-0723">Serine/threonine-protein kinase</keyword>
<evidence type="ECO:0000313" key="13">
    <source>
        <dbReference type="EMBL" id="MBC8316271.1"/>
    </source>
</evidence>
<comment type="function">
    <text evidence="11">A protein kinase that phosphorylates Ser and Thr residues. Probably acts to suppress the effects of stress linked to accumulation of reactive oxygen species. Probably involved in the extracytoplasmic stress response.</text>
</comment>
<evidence type="ECO:0000256" key="10">
    <source>
        <dbReference type="ARBA" id="ARBA00023016"/>
    </source>
</evidence>
<keyword evidence="7 11" id="KW-0418">Kinase</keyword>
<comment type="subcellular location">
    <subcellularLocation>
        <location evidence="11">Cytoplasm</location>
    </subcellularLocation>
</comment>
<dbReference type="EC" id="2.7.11.1" evidence="11"/>
<dbReference type="GO" id="GO:0005524">
    <property type="term" value="F:ATP binding"/>
    <property type="evidence" value="ECO:0007669"/>
    <property type="project" value="UniProtKB-UniRule"/>
</dbReference>
<organism evidence="13 14">
    <name type="scientific">Candidatus Desulfobia pelagia</name>
    <dbReference type="NCBI Taxonomy" id="2841692"/>
    <lineage>
        <taxon>Bacteria</taxon>
        <taxon>Pseudomonadati</taxon>
        <taxon>Thermodesulfobacteriota</taxon>
        <taxon>Desulfobulbia</taxon>
        <taxon>Desulfobulbales</taxon>
        <taxon>Desulfobulbaceae</taxon>
        <taxon>Candidatus Desulfobia</taxon>
    </lineage>
</organism>
<evidence type="ECO:0000256" key="3">
    <source>
        <dbReference type="ARBA" id="ARBA00022553"/>
    </source>
</evidence>
<dbReference type="AlphaFoldDB" id="A0A8J6N9B6"/>
<feature type="active site" evidence="11">
    <location>
        <position position="225"/>
    </location>
</feature>
<dbReference type="Proteomes" id="UP000614424">
    <property type="component" value="Unassembled WGS sequence"/>
</dbReference>
<comment type="similarity">
    <text evidence="11">Belongs to the SrkA/RdoA protein kinase family.</text>
</comment>
<comment type="subunit">
    <text evidence="11">Monomer.</text>
</comment>
<evidence type="ECO:0000256" key="2">
    <source>
        <dbReference type="ARBA" id="ARBA00022527"/>
    </source>
</evidence>
<evidence type="ECO:0000313" key="14">
    <source>
        <dbReference type="Proteomes" id="UP000614424"/>
    </source>
</evidence>
<evidence type="ECO:0000256" key="8">
    <source>
        <dbReference type="ARBA" id="ARBA00022840"/>
    </source>
</evidence>
<name>A0A8J6N9B6_9BACT</name>
<dbReference type="PANTHER" id="PTHR39573">
    <property type="entry name" value="STRESS RESPONSE KINASE A"/>
    <property type="match status" value="1"/>
</dbReference>
<evidence type="ECO:0000256" key="5">
    <source>
        <dbReference type="ARBA" id="ARBA00022723"/>
    </source>
</evidence>
<gene>
    <name evidence="11" type="primary">srkA</name>
    <name evidence="13" type="ORF">H8E41_00065</name>
</gene>
<comment type="catalytic activity">
    <reaction evidence="11">
        <text>L-threonyl-[protein] + ATP = O-phospho-L-threonyl-[protein] + ADP + H(+)</text>
        <dbReference type="Rhea" id="RHEA:46608"/>
        <dbReference type="Rhea" id="RHEA-COMP:11060"/>
        <dbReference type="Rhea" id="RHEA-COMP:11605"/>
        <dbReference type="ChEBI" id="CHEBI:15378"/>
        <dbReference type="ChEBI" id="CHEBI:30013"/>
        <dbReference type="ChEBI" id="CHEBI:30616"/>
        <dbReference type="ChEBI" id="CHEBI:61977"/>
        <dbReference type="ChEBI" id="CHEBI:456216"/>
        <dbReference type="EC" id="2.7.11.1"/>
    </reaction>
</comment>
<dbReference type="Gene3D" id="1.20.1270.170">
    <property type="match status" value="1"/>
</dbReference>
<feature type="domain" description="Aminoglycoside phosphotransferase" evidence="12">
    <location>
        <begin position="38"/>
        <end position="271"/>
    </location>
</feature>
<evidence type="ECO:0000256" key="9">
    <source>
        <dbReference type="ARBA" id="ARBA00022842"/>
    </source>
</evidence>
<dbReference type="GO" id="GO:0005737">
    <property type="term" value="C:cytoplasm"/>
    <property type="evidence" value="ECO:0007669"/>
    <property type="project" value="UniProtKB-SubCell"/>
</dbReference>
<evidence type="ECO:0000256" key="4">
    <source>
        <dbReference type="ARBA" id="ARBA00022679"/>
    </source>
</evidence>
<dbReference type="Gene3D" id="1.10.510.10">
    <property type="entry name" value="Transferase(Phosphotransferase) domain 1"/>
    <property type="match status" value="1"/>
</dbReference>
<dbReference type="InterPro" id="IPR011009">
    <property type="entry name" value="Kinase-like_dom_sf"/>
</dbReference>
<keyword evidence="10 11" id="KW-0346">Stress response</keyword>
<reference evidence="13 14" key="1">
    <citation type="submission" date="2020-08" db="EMBL/GenBank/DDBJ databases">
        <title>Bridging the membrane lipid divide: bacteria of the FCB group superphylum have the potential to synthesize archaeal ether lipids.</title>
        <authorList>
            <person name="Villanueva L."/>
            <person name="Von Meijenfeldt F.A.B."/>
            <person name="Westbye A.B."/>
            <person name="Yadav S."/>
            <person name="Hopmans E.C."/>
            <person name="Dutilh B.E."/>
            <person name="Sinninghe Damste J.S."/>
        </authorList>
    </citation>
    <scope>NUCLEOTIDE SEQUENCE [LARGE SCALE GENOMIC DNA]</scope>
    <source>
        <strain evidence="13">NIOZ-UU47</strain>
    </source>
</reference>
<feature type="binding site" evidence="11">
    <location>
        <position position="212"/>
    </location>
    <ligand>
        <name>Mg(2+)</name>
        <dbReference type="ChEBI" id="CHEBI:18420"/>
    </ligand>
</feature>
<keyword evidence="9 11" id="KW-0460">Magnesium</keyword>
<evidence type="ECO:0000256" key="11">
    <source>
        <dbReference type="HAMAP-Rule" id="MF_01497"/>
    </source>
</evidence>
<accession>A0A8J6N9B6</accession>
<protein>
    <recommendedName>
        <fullName evidence="11">Stress response kinase A</fullName>
        <ecNumber evidence="11">2.7.11.1</ecNumber>
    </recommendedName>
    <alternativeName>
        <fullName evidence="11">Serine/threonine-protein kinase SrkA</fullName>
    </alternativeName>
</protein>
<keyword evidence="3 11" id="KW-0597">Phosphoprotein</keyword>
<evidence type="ECO:0000259" key="12">
    <source>
        <dbReference type="Pfam" id="PF01636"/>
    </source>
</evidence>